<dbReference type="GeneID" id="11536438"/>
<dbReference type="Proteomes" id="UP000029779">
    <property type="component" value="Segment"/>
</dbReference>
<keyword evidence="1" id="KW-0812">Transmembrane</keyword>
<dbReference type="KEGG" id="vg:11536438"/>
<feature type="transmembrane region" description="Helical" evidence="1">
    <location>
        <begin position="100"/>
        <end position="118"/>
    </location>
</feature>
<keyword evidence="1" id="KW-1133">Transmembrane helix</keyword>
<gene>
    <name evidence="2" type="primary">orf96</name>
    <name evidence="2" type="ORF">Hz2V096</name>
</gene>
<keyword evidence="1" id="KW-0472">Membrane</keyword>
<organism evidence="2 3">
    <name type="scientific">Helicoverpa zea nudivirus 2</name>
    <name type="common">HzNV-2</name>
    <dbReference type="NCBI Taxonomy" id="1128424"/>
    <lineage>
        <taxon>Viruses</taxon>
        <taxon>Viruses incertae sedis</taxon>
        <taxon>Naldaviricetes</taxon>
        <taxon>Lefavirales</taxon>
        <taxon>Nudiviridae</taxon>
        <taxon>Betanudivirus</taxon>
        <taxon>Betanudivirus hezeae</taxon>
    </lineage>
</organism>
<proteinExistence type="predicted"/>
<evidence type="ECO:0000313" key="2">
    <source>
        <dbReference type="EMBL" id="AEW69645.1"/>
    </source>
</evidence>
<protein>
    <submittedName>
        <fullName evidence="2">Ac81-like protein</fullName>
    </submittedName>
</protein>
<dbReference type="InterPro" id="IPR008563">
    <property type="entry name" value="AcMNPV_AC81"/>
</dbReference>
<dbReference type="EMBL" id="JN418988">
    <property type="protein sequence ID" value="AEW69645.1"/>
    <property type="molecule type" value="Genomic_DNA"/>
</dbReference>
<accession>G9I0C2</accession>
<dbReference type="RefSeq" id="YP_004956844.1">
    <property type="nucleotide sequence ID" value="NC_004156.2"/>
</dbReference>
<keyword evidence="3" id="KW-1185">Reference proteome</keyword>
<evidence type="ECO:0000256" key="1">
    <source>
        <dbReference type="SAM" id="Phobius"/>
    </source>
</evidence>
<feature type="transmembrane region" description="Helical" evidence="1">
    <location>
        <begin position="124"/>
        <end position="145"/>
    </location>
</feature>
<reference evidence="2 3" key="1">
    <citation type="journal article" date="2012" name="Viruses">
        <title>Analysis of the Genome of the Sexually Transmitted Insect Virus Helicoverpa zea Nudivirus 2.</title>
        <authorList>
            <person name="Burand J.P."/>
            <person name="Kim W."/>
            <person name="Afonso C.L."/>
            <person name="Tulman E.R."/>
            <person name="Kutish G.F."/>
            <person name="Lu Z."/>
            <person name="Rock D.L."/>
        </authorList>
    </citation>
    <scope>NUCLEOTIDE SEQUENCE [LARGE SCALE GENOMIC DNA]</scope>
    <source>
        <strain evidence="2">MS1</strain>
    </source>
</reference>
<name>G9I0C2_HZNV2</name>
<organismHost>
    <name type="scientific">Helicoverpa zea</name>
    <name type="common">Corn earworm moth</name>
    <name type="synonym">Heliothis zea</name>
    <dbReference type="NCBI Taxonomy" id="7113"/>
</organismHost>
<dbReference type="Pfam" id="PF05820">
    <property type="entry name" value="Ac81"/>
    <property type="match status" value="1"/>
</dbReference>
<sequence length="156" mass="17854">MQETAVEMCIKRLKNSSFIIAHYFIRIPSLDLEIHPGMYQKGNFLNLNSTKHYRVLTVTYACSDCLNELLIKSENVLHAWYYPLINCETLTKGLCIGAPWSIQTILSTCAATVMGILFTKYEAFTATLLTLCVLVIMILCMQYNVRQDEVYKCIHV</sequence>
<evidence type="ECO:0000313" key="3">
    <source>
        <dbReference type="Proteomes" id="UP000029779"/>
    </source>
</evidence>